<comment type="caution">
    <text evidence="2">The sequence shown here is derived from an EMBL/GenBank/DDBJ whole genome shotgun (WGS) entry which is preliminary data.</text>
</comment>
<dbReference type="RefSeq" id="WP_330108631.1">
    <property type="nucleotide sequence ID" value="NZ_JAZDQT010000002.1"/>
</dbReference>
<keyword evidence="3" id="KW-1185">Reference proteome</keyword>
<name>A0ABU7IAY6_9SPHI</name>
<keyword evidence="1" id="KW-1133">Transmembrane helix</keyword>
<evidence type="ECO:0000313" key="2">
    <source>
        <dbReference type="EMBL" id="MEE1946329.1"/>
    </source>
</evidence>
<dbReference type="EMBL" id="JAZDQT010000002">
    <property type="protein sequence ID" value="MEE1946329.1"/>
    <property type="molecule type" value="Genomic_DNA"/>
</dbReference>
<keyword evidence="1" id="KW-0472">Membrane</keyword>
<gene>
    <name evidence="2" type="ORF">VRU48_14485</name>
</gene>
<evidence type="ECO:0000313" key="3">
    <source>
        <dbReference type="Proteomes" id="UP001336835"/>
    </source>
</evidence>
<protein>
    <submittedName>
        <fullName evidence="2">Uncharacterized protein</fullName>
    </submittedName>
</protein>
<evidence type="ECO:0000256" key="1">
    <source>
        <dbReference type="SAM" id="Phobius"/>
    </source>
</evidence>
<keyword evidence="1" id="KW-0812">Transmembrane</keyword>
<feature type="transmembrane region" description="Helical" evidence="1">
    <location>
        <begin position="12"/>
        <end position="32"/>
    </location>
</feature>
<dbReference type="Proteomes" id="UP001336835">
    <property type="component" value="Unassembled WGS sequence"/>
</dbReference>
<proteinExistence type="predicted"/>
<sequence>MTTPQSPQKPVSWLTIIAVIIALAGVGFVLFLKTNMPADRFKKEVHPKN</sequence>
<accession>A0ABU7IAY6</accession>
<organism evidence="2 3">
    <name type="scientific">Pedobacter albus</name>
    <dbReference type="NCBI Taxonomy" id="3113905"/>
    <lineage>
        <taxon>Bacteria</taxon>
        <taxon>Pseudomonadati</taxon>
        <taxon>Bacteroidota</taxon>
        <taxon>Sphingobacteriia</taxon>
        <taxon>Sphingobacteriales</taxon>
        <taxon>Sphingobacteriaceae</taxon>
        <taxon>Pedobacter</taxon>
    </lineage>
</organism>
<reference evidence="2 3" key="1">
    <citation type="submission" date="2024-01" db="EMBL/GenBank/DDBJ databases">
        <title>Pedobacter sp. nov., isolated from fresh soil.</title>
        <authorList>
            <person name="Le N.T.T."/>
        </authorList>
    </citation>
    <scope>NUCLEOTIDE SEQUENCE [LARGE SCALE GENOMIC DNA]</scope>
    <source>
        <strain evidence="2 3">KR3-3</strain>
    </source>
</reference>